<dbReference type="Pfam" id="PF03707">
    <property type="entry name" value="MHYT"/>
    <property type="match status" value="2"/>
</dbReference>
<dbReference type="KEGG" id="brs:S23_50160"/>
<evidence type="ECO:0000313" key="6">
    <source>
        <dbReference type="Proteomes" id="UP000007886"/>
    </source>
</evidence>
<dbReference type="PROSITE" id="PS50883">
    <property type="entry name" value="EAL"/>
    <property type="match status" value="1"/>
</dbReference>
<dbReference type="InterPro" id="IPR052155">
    <property type="entry name" value="Biofilm_reg_signaling"/>
</dbReference>
<dbReference type="InterPro" id="IPR000160">
    <property type="entry name" value="GGDEF_dom"/>
</dbReference>
<feature type="transmembrane region" description="Helical" evidence="1">
    <location>
        <begin position="146"/>
        <end position="166"/>
    </location>
</feature>
<protein>
    <submittedName>
        <fullName evidence="5">Diguanylate cyclase/phosphodiesterase</fullName>
    </submittedName>
</protein>
<dbReference type="SUPFAM" id="SSF55073">
    <property type="entry name" value="Nucleotide cyclase"/>
    <property type="match status" value="1"/>
</dbReference>
<feature type="domain" description="EAL" evidence="2">
    <location>
        <begin position="425"/>
        <end position="674"/>
    </location>
</feature>
<dbReference type="SUPFAM" id="SSF141868">
    <property type="entry name" value="EAL domain-like"/>
    <property type="match status" value="1"/>
</dbReference>
<dbReference type="SMART" id="SM00267">
    <property type="entry name" value="GGDEF"/>
    <property type="match status" value="1"/>
</dbReference>
<dbReference type="PROSITE" id="PS50887">
    <property type="entry name" value="GGDEF"/>
    <property type="match status" value="1"/>
</dbReference>
<evidence type="ECO:0000256" key="1">
    <source>
        <dbReference type="PROSITE-ProRule" id="PRU00244"/>
    </source>
</evidence>
<dbReference type="InterPro" id="IPR043128">
    <property type="entry name" value="Rev_trsase/Diguanyl_cyclase"/>
</dbReference>
<feature type="transmembrane region" description="Helical" evidence="1">
    <location>
        <begin position="178"/>
        <end position="202"/>
    </location>
</feature>
<dbReference type="RefSeq" id="WP_015687486.1">
    <property type="nucleotide sequence ID" value="NC_017082.1"/>
</dbReference>
<gene>
    <name evidence="5" type="ORF">S23_50160</name>
</gene>
<feature type="domain" description="GGDEF" evidence="3">
    <location>
        <begin position="283"/>
        <end position="416"/>
    </location>
</feature>
<evidence type="ECO:0000259" key="3">
    <source>
        <dbReference type="PROSITE" id="PS50887"/>
    </source>
</evidence>
<accession>A0AAI8MHD6</accession>
<dbReference type="AlphaFoldDB" id="A0AAI8MHD6"/>
<dbReference type="InterPro" id="IPR029787">
    <property type="entry name" value="Nucleotide_cyclase"/>
</dbReference>
<dbReference type="InterPro" id="IPR001633">
    <property type="entry name" value="EAL_dom"/>
</dbReference>
<dbReference type="Pfam" id="PF00563">
    <property type="entry name" value="EAL"/>
    <property type="match status" value="1"/>
</dbReference>
<dbReference type="SMART" id="SM00052">
    <property type="entry name" value="EAL"/>
    <property type="match status" value="1"/>
</dbReference>
<dbReference type="InterPro" id="IPR005330">
    <property type="entry name" value="MHYT_dom"/>
</dbReference>
<dbReference type="CDD" id="cd01948">
    <property type="entry name" value="EAL"/>
    <property type="match status" value="1"/>
</dbReference>
<sequence>MWQALTCLPAEHDLSYVLAAALVCVLGSLLSMRLLARVRRNTGMRRLHLLFLSGLVAGGTVWTTHFAAMLGYNAPVARAFEPALSFASLMIAVILAWMGFFMTTRTRLGPAIEGGGAIFGLGIAAMHYTGMAGFEIPGVLGWNYPLVALSVVFAAGFGAVAANRIARPITRFCKYGGTLAMILAIVSLHFTGMAAVTIYPVFDIAVPPQTLSDTFMITSVIVGVSLMMAMGASAYAIDLQAANEATESYKQLAMHDPLTGLPNRNGLAQRLHDLLAGRGDDTARVVVLAIDLDRFKDINDVHGHIGGDYLLQQVARRISGELQEGEFLARIGGDEFVAIKSEIFARGEAVKFAERLRKVVLEPVEWQHQTLAVGCSIGVALFPEHGQTGECLTQRADLAMYRAKSLGRGKICTYEPSMDEASRARAELAIDLKRALIGNELELYYQVQNDTQTGGIVGFEALIRWNHPQKGRIPPDAFIPIAEETGLIIEIGDWVMRTACQTAAQWRLPYRVAVNVAPMQLNHDLSRRVAEILKETGLPPARLEIELTESGIIADRQHALQVVLALKRIGVTVAMDDFGTGYSSLSTLQAFPFDKIKVDKSFVQAVETSVHAAAIVKATLLLGRSLNIPVLAEGVETTRHLDFLREEGCDSVQGYLFGKPMPVDVVKRMIDEQKVAEPAEAQHAHDMRRPVAAA</sequence>
<evidence type="ECO:0000313" key="5">
    <source>
        <dbReference type="EMBL" id="BAL78210.1"/>
    </source>
</evidence>
<dbReference type="Gene3D" id="3.30.70.270">
    <property type="match status" value="1"/>
</dbReference>
<feature type="transmembrane region" description="Helical" evidence="1">
    <location>
        <begin position="47"/>
        <end position="71"/>
    </location>
</feature>
<keyword evidence="1" id="KW-1133">Transmembrane helix</keyword>
<dbReference type="Proteomes" id="UP000007886">
    <property type="component" value="Chromosome"/>
</dbReference>
<dbReference type="PANTHER" id="PTHR44757">
    <property type="entry name" value="DIGUANYLATE CYCLASE DGCP"/>
    <property type="match status" value="1"/>
</dbReference>
<organism evidence="5 6">
    <name type="scientific">Bradyrhizobium cosmicum</name>
    <dbReference type="NCBI Taxonomy" id="1404864"/>
    <lineage>
        <taxon>Bacteria</taxon>
        <taxon>Pseudomonadati</taxon>
        <taxon>Pseudomonadota</taxon>
        <taxon>Alphaproteobacteria</taxon>
        <taxon>Hyphomicrobiales</taxon>
        <taxon>Nitrobacteraceae</taxon>
        <taxon>Bradyrhizobium</taxon>
    </lineage>
</organism>
<evidence type="ECO:0000259" key="4">
    <source>
        <dbReference type="PROSITE" id="PS50924"/>
    </source>
</evidence>
<proteinExistence type="predicted"/>
<keyword evidence="6" id="KW-1185">Reference proteome</keyword>
<dbReference type="InterPro" id="IPR035919">
    <property type="entry name" value="EAL_sf"/>
</dbReference>
<feature type="transmembrane region" description="Helical" evidence="1">
    <location>
        <begin position="214"/>
        <end position="237"/>
    </location>
</feature>
<dbReference type="Pfam" id="PF00990">
    <property type="entry name" value="GGDEF"/>
    <property type="match status" value="1"/>
</dbReference>
<feature type="domain" description="MHYT" evidence="4">
    <location>
        <begin position="12"/>
        <end position="199"/>
    </location>
</feature>
<evidence type="ECO:0000259" key="2">
    <source>
        <dbReference type="PROSITE" id="PS50883"/>
    </source>
</evidence>
<dbReference type="GO" id="GO:0016020">
    <property type="term" value="C:membrane"/>
    <property type="evidence" value="ECO:0007669"/>
    <property type="project" value="UniProtKB-UniRule"/>
</dbReference>
<dbReference type="PANTHER" id="PTHR44757:SF2">
    <property type="entry name" value="BIOFILM ARCHITECTURE MAINTENANCE PROTEIN MBAA"/>
    <property type="match status" value="1"/>
</dbReference>
<dbReference type="NCBIfam" id="TIGR00254">
    <property type="entry name" value="GGDEF"/>
    <property type="match status" value="1"/>
</dbReference>
<keyword evidence="1" id="KW-0472">Membrane</keyword>
<feature type="transmembrane region" description="Helical" evidence="1">
    <location>
        <begin position="114"/>
        <end position="134"/>
    </location>
</feature>
<feature type="transmembrane region" description="Helical" evidence="1">
    <location>
        <begin position="83"/>
        <end position="102"/>
    </location>
</feature>
<dbReference type="EMBL" id="AP012279">
    <property type="protein sequence ID" value="BAL78210.1"/>
    <property type="molecule type" value="Genomic_DNA"/>
</dbReference>
<name>A0AAI8MHD6_9BRAD</name>
<reference evidence="5 6" key="1">
    <citation type="journal article" date="2012" name="Microbes Environ.">
        <title>Complete genome sequence of Bradyrhizobium sp. S23321: insights into symbiosis evolution in soil oligotrophs.</title>
        <authorList>
            <person name="Okubo T."/>
            <person name="Tsukui T."/>
            <person name="Maita H."/>
            <person name="Okamoto S."/>
            <person name="Oshima K."/>
            <person name="Fujisawa T."/>
            <person name="Saito A."/>
            <person name="Futamata H."/>
            <person name="Hattori R."/>
            <person name="Shimomura Y."/>
            <person name="Haruta S."/>
            <person name="Morimoto S."/>
            <person name="Wang Y."/>
            <person name="Sakai Y."/>
            <person name="Hattori M."/>
            <person name="Aizawa S."/>
            <person name="Nagashima K.V.P."/>
            <person name="Masuda S."/>
            <person name="Hattori T."/>
            <person name="Yamashita A."/>
            <person name="Bao Z."/>
            <person name="Hayatsu M."/>
            <person name="Kajiya-Kanegae H."/>
            <person name="Yoshinaga I."/>
            <person name="Sakamoto K."/>
            <person name="Toyota K."/>
            <person name="Nakao M."/>
            <person name="Kohara M."/>
            <person name="Anda M."/>
            <person name="Niwa R."/>
            <person name="Jung-Hwan P."/>
            <person name="Sameshima-Saito R."/>
            <person name="Tokuda S."/>
            <person name="Yamamoto S."/>
            <person name="Yamamoto S."/>
            <person name="Yokoyama T."/>
            <person name="Akutsu T."/>
            <person name="Nakamura Y."/>
            <person name="Nakahira-Yanaka Y."/>
            <person name="Takada Hoshino Y."/>
            <person name="Hirakawa H."/>
            <person name="Mitsui H."/>
            <person name="Terasawa K."/>
            <person name="Itakura M."/>
            <person name="Sato S."/>
            <person name="Ikeda-Ohtsubo W."/>
            <person name="Sakakura N."/>
            <person name="Kaminuma E."/>
            <person name="Minamisawa K."/>
        </authorList>
    </citation>
    <scope>NUCLEOTIDE SEQUENCE [LARGE SCALE GENOMIC DNA]</scope>
    <source>
        <strain evidence="5 6">S23321</strain>
    </source>
</reference>
<dbReference type="Gene3D" id="3.20.20.450">
    <property type="entry name" value="EAL domain"/>
    <property type="match status" value="1"/>
</dbReference>
<keyword evidence="1" id="KW-0812">Transmembrane</keyword>
<feature type="transmembrane region" description="Helical" evidence="1">
    <location>
        <begin position="14"/>
        <end position="35"/>
    </location>
</feature>
<dbReference type="PROSITE" id="PS50924">
    <property type="entry name" value="MHYT"/>
    <property type="match status" value="1"/>
</dbReference>
<dbReference type="CDD" id="cd01949">
    <property type="entry name" value="GGDEF"/>
    <property type="match status" value="1"/>
</dbReference>